<dbReference type="Proteomes" id="UP000255508">
    <property type="component" value="Unassembled WGS sequence"/>
</dbReference>
<dbReference type="PROSITE" id="PS50109">
    <property type="entry name" value="HIS_KIN"/>
    <property type="match status" value="1"/>
</dbReference>
<keyword evidence="4" id="KW-0808">Transferase</keyword>
<keyword evidence="6" id="KW-0902">Two-component regulatory system</keyword>
<comment type="caution">
    <text evidence="10">The sequence shown here is derived from an EMBL/GenBank/DDBJ whole genome shotgun (WGS) entry which is preliminary data.</text>
</comment>
<gene>
    <name evidence="10" type="ORF">DIZ79_15760</name>
</gene>
<dbReference type="Gene3D" id="1.10.287.130">
    <property type="match status" value="1"/>
</dbReference>
<keyword evidence="7" id="KW-0175">Coiled coil</keyword>
<evidence type="ECO:0000256" key="6">
    <source>
        <dbReference type="ARBA" id="ARBA00023012"/>
    </source>
</evidence>
<sequence length="503" mass="55867">MRLFQPHSELTSLGKEQQRQVDQAGSIDLGRRSGVIALAYPVLLGIFVLGNRELYAKMDLLSLVIFSLLLVSLVRFIYGRRLAQATDKSIDGLRLRYILWTLVTILLIGVMLCIIVIVTELSLVGMTAIVIGLGICAGALATMNLYQLPWAFFLLLFWSPTVLACIYIGMQGNNTVLQFGALIAVYALFIYLLGNRLAKEYWRSQCMVVELEHKTGQLVTANEHMTSAQQELMAHQNNLQYLIDEQTKDLVLAKEQAEEANQAKSRFLANMSHELRTPMHAILSFSSFGLKKGKTAERKKLIDYFSHVHASGERLLILLNGILDLAKLESGRMEMTFKHNDLLEAAEGAVTELGCYIQDQGLHCKLTSQEKSVYGDFDVLRIGQVIRNLLSNAVKFTPSGGHIHLTVQTGNMKHDKQTIPALHFKIQDPGIGIPKVELKKVFKKIIQSSKIEAGTVGTGLGLAICKEIIDAHRGHIWAEQAPGKGAIFQFLIPVSDTREKSGN</sequence>
<proteinExistence type="predicted"/>
<feature type="transmembrane region" description="Helical" evidence="8">
    <location>
        <begin position="60"/>
        <end position="78"/>
    </location>
</feature>
<dbReference type="InterPro" id="IPR036890">
    <property type="entry name" value="HATPase_C_sf"/>
</dbReference>
<keyword evidence="3" id="KW-0597">Phosphoprotein</keyword>
<dbReference type="Pfam" id="PF00512">
    <property type="entry name" value="HisKA"/>
    <property type="match status" value="1"/>
</dbReference>
<evidence type="ECO:0000313" key="11">
    <source>
        <dbReference type="Proteomes" id="UP000255508"/>
    </source>
</evidence>
<dbReference type="SUPFAM" id="SSF55874">
    <property type="entry name" value="ATPase domain of HSP90 chaperone/DNA topoisomerase II/histidine kinase"/>
    <property type="match status" value="1"/>
</dbReference>
<reference evidence="10 11" key="1">
    <citation type="journal article" date="2018" name="ISME J.">
        <title>Endosymbiont genomes yield clues of tubeworm success.</title>
        <authorList>
            <person name="Li Y."/>
            <person name="Liles M.R."/>
            <person name="Halanych K.M."/>
        </authorList>
    </citation>
    <scope>NUCLEOTIDE SEQUENCE [LARGE SCALE GENOMIC DNA]</scope>
    <source>
        <strain evidence="10">A1422</strain>
    </source>
</reference>
<dbReference type="EMBL" id="QFXD01000281">
    <property type="protein sequence ID" value="RDH86930.1"/>
    <property type="molecule type" value="Genomic_DNA"/>
</dbReference>
<name>A0A370DPS0_9GAMM</name>
<keyword evidence="8" id="KW-0812">Transmembrane</keyword>
<feature type="transmembrane region" description="Helical" evidence="8">
    <location>
        <begin position="98"/>
        <end position="117"/>
    </location>
</feature>
<feature type="coiled-coil region" evidence="7">
    <location>
        <begin position="218"/>
        <end position="263"/>
    </location>
</feature>
<feature type="transmembrane region" description="Helical" evidence="8">
    <location>
        <begin position="176"/>
        <end position="194"/>
    </location>
</feature>
<evidence type="ECO:0000256" key="3">
    <source>
        <dbReference type="ARBA" id="ARBA00022553"/>
    </source>
</evidence>
<dbReference type="SMART" id="SM00387">
    <property type="entry name" value="HATPase_c"/>
    <property type="match status" value="1"/>
</dbReference>
<dbReference type="CDD" id="cd00082">
    <property type="entry name" value="HisKA"/>
    <property type="match status" value="1"/>
</dbReference>
<dbReference type="Pfam" id="PF02518">
    <property type="entry name" value="HATPase_c"/>
    <property type="match status" value="1"/>
</dbReference>
<dbReference type="PANTHER" id="PTHR43711">
    <property type="entry name" value="TWO-COMPONENT HISTIDINE KINASE"/>
    <property type="match status" value="1"/>
</dbReference>
<comment type="catalytic activity">
    <reaction evidence="1">
        <text>ATP + protein L-histidine = ADP + protein N-phospho-L-histidine.</text>
        <dbReference type="EC" id="2.7.13.3"/>
    </reaction>
</comment>
<evidence type="ECO:0000256" key="5">
    <source>
        <dbReference type="ARBA" id="ARBA00022777"/>
    </source>
</evidence>
<dbReference type="InterPro" id="IPR004358">
    <property type="entry name" value="Sig_transdc_His_kin-like_C"/>
</dbReference>
<feature type="transmembrane region" description="Helical" evidence="8">
    <location>
        <begin position="123"/>
        <end position="143"/>
    </location>
</feature>
<feature type="transmembrane region" description="Helical" evidence="8">
    <location>
        <begin position="150"/>
        <end position="170"/>
    </location>
</feature>
<evidence type="ECO:0000313" key="10">
    <source>
        <dbReference type="EMBL" id="RDH86930.1"/>
    </source>
</evidence>
<feature type="transmembrane region" description="Helical" evidence="8">
    <location>
        <begin position="29"/>
        <end position="48"/>
    </location>
</feature>
<dbReference type="PRINTS" id="PR00344">
    <property type="entry name" value="BCTRLSENSOR"/>
</dbReference>
<dbReference type="InterPro" id="IPR003661">
    <property type="entry name" value="HisK_dim/P_dom"/>
</dbReference>
<dbReference type="Gene3D" id="3.30.565.10">
    <property type="entry name" value="Histidine kinase-like ATPase, C-terminal domain"/>
    <property type="match status" value="1"/>
</dbReference>
<accession>A0A370DPS0</accession>
<dbReference type="InterPro" id="IPR050736">
    <property type="entry name" value="Sensor_HK_Regulatory"/>
</dbReference>
<keyword evidence="8" id="KW-1133">Transmembrane helix</keyword>
<keyword evidence="5" id="KW-0418">Kinase</keyword>
<evidence type="ECO:0000256" key="8">
    <source>
        <dbReference type="SAM" id="Phobius"/>
    </source>
</evidence>
<evidence type="ECO:0000256" key="2">
    <source>
        <dbReference type="ARBA" id="ARBA00012438"/>
    </source>
</evidence>
<feature type="domain" description="Histidine kinase" evidence="9">
    <location>
        <begin position="270"/>
        <end position="496"/>
    </location>
</feature>
<keyword evidence="8" id="KW-0472">Membrane</keyword>
<dbReference type="InterPro" id="IPR005467">
    <property type="entry name" value="His_kinase_dom"/>
</dbReference>
<evidence type="ECO:0000256" key="1">
    <source>
        <dbReference type="ARBA" id="ARBA00000085"/>
    </source>
</evidence>
<dbReference type="AlphaFoldDB" id="A0A370DPS0"/>
<dbReference type="GO" id="GO:0000155">
    <property type="term" value="F:phosphorelay sensor kinase activity"/>
    <property type="evidence" value="ECO:0007669"/>
    <property type="project" value="InterPro"/>
</dbReference>
<dbReference type="PANTHER" id="PTHR43711:SF1">
    <property type="entry name" value="HISTIDINE KINASE 1"/>
    <property type="match status" value="1"/>
</dbReference>
<dbReference type="InterPro" id="IPR036097">
    <property type="entry name" value="HisK_dim/P_sf"/>
</dbReference>
<evidence type="ECO:0000259" key="9">
    <source>
        <dbReference type="PROSITE" id="PS50109"/>
    </source>
</evidence>
<evidence type="ECO:0000256" key="7">
    <source>
        <dbReference type="SAM" id="Coils"/>
    </source>
</evidence>
<dbReference type="InterPro" id="IPR003594">
    <property type="entry name" value="HATPase_dom"/>
</dbReference>
<dbReference type="SUPFAM" id="SSF47384">
    <property type="entry name" value="Homodimeric domain of signal transducing histidine kinase"/>
    <property type="match status" value="1"/>
</dbReference>
<dbReference type="EC" id="2.7.13.3" evidence="2"/>
<dbReference type="SMART" id="SM00388">
    <property type="entry name" value="HisKA"/>
    <property type="match status" value="1"/>
</dbReference>
<evidence type="ECO:0000256" key="4">
    <source>
        <dbReference type="ARBA" id="ARBA00022679"/>
    </source>
</evidence>
<organism evidence="10 11">
    <name type="scientific">endosymbiont of Lamellibrachia luymesi</name>
    <dbReference type="NCBI Taxonomy" id="2200907"/>
    <lineage>
        <taxon>Bacteria</taxon>
        <taxon>Pseudomonadati</taxon>
        <taxon>Pseudomonadota</taxon>
        <taxon>Gammaproteobacteria</taxon>
        <taxon>sulfur-oxidizing symbionts</taxon>
    </lineage>
</organism>
<protein>
    <recommendedName>
        <fullName evidence="2">histidine kinase</fullName>
        <ecNumber evidence="2">2.7.13.3</ecNumber>
    </recommendedName>
</protein>